<name>A0A1W0WXW8_HYPEX</name>
<comment type="caution">
    <text evidence="2">The sequence shown here is derived from an EMBL/GenBank/DDBJ whole genome shotgun (WGS) entry which is preliminary data.</text>
</comment>
<dbReference type="SUPFAM" id="SSF100895">
    <property type="entry name" value="Kazal-type serine protease inhibitors"/>
    <property type="match status" value="1"/>
</dbReference>
<evidence type="ECO:0000256" key="1">
    <source>
        <dbReference type="SAM" id="SignalP"/>
    </source>
</evidence>
<feature type="chain" id="PRO_5012686913" description="Kazal-like domain-containing protein" evidence="1">
    <location>
        <begin position="25"/>
        <end position="89"/>
    </location>
</feature>
<keyword evidence="3" id="KW-1185">Reference proteome</keyword>
<protein>
    <recommendedName>
        <fullName evidence="4">Kazal-like domain-containing protein</fullName>
    </recommendedName>
</protein>
<gene>
    <name evidence="2" type="ORF">BV898_06050</name>
</gene>
<dbReference type="EMBL" id="MTYJ01000034">
    <property type="protein sequence ID" value="OQV20050.1"/>
    <property type="molecule type" value="Genomic_DNA"/>
</dbReference>
<evidence type="ECO:0000313" key="2">
    <source>
        <dbReference type="EMBL" id="OQV20050.1"/>
    </source>
</evidence>
<proteinExistence type="predicted"/>
<organism evidence="2 3">
    <name type="scientific">Hypsibius exemplaris</name>
    <name type="common">Freshwater tardigrade</name>
    <dbReference type="NCBI Taxonomy" id="2072580"/>
    <lineage>
        <taxon>Eukaryota</taxon>
        <taxon>Metazoa</taxon>
        <taxon>Ecdysozoa</taxon>
        <taxon>Tardigrada</taxon>
        <taxon>Eutardigrada</taxon>
        <taxon>Parachela</taxon>
        <taxon>Hypsibioidea</taxon>
        <taxon>Hypsibiidae</taxon>
        <taxon>Hypsibius</taxon>
    </lineage>
</organism>
<dbReference type="Gene3D" id="3.30.60.30">
    <property type="match status" value="1"/>
</dbReference>
<dbReference type="InterPro" id="IPR036058">
    <property type="entry name" value="Kazal_dom_sf"/>
</dbReference>
<evidence type="ECO:0008006" key="4">
    <source>
        <dbReference type="Google" id="ProtNLM"/>
    </source>
</evidence>
<dbReference type="AlphaFoldDB" id="A0A1W0WXW8"/>
<feature type="signal peptide" evidence="1">
    <location>
        <begin position="1"/>
        <end position="24"/>
    </location>
</feature>
<dbReference type="OrthoDB" id="10599824at2759"/>
<dbReference type="Proteomes" id="UP000192578">
    <property type="component" value="Unassembled WGS sequence"/>
</dbReference>
<reference evidence="3" key="1">
    <citation type="submission" date="2017-01" db="EMBL/GenBank/DDBJ databases">
        <title>Comparative genomics of anhydrobiosis in the tardigrade Hypsibius dujardini.</title>
        <authorList>
            <person name="Yoshida Y."/>
            <person name="Koutsovoulos G."/>
            <person name="Laetsch D."/>
            <person name="Stevens L."/>
            <person name="Kumar S."/>
            <person name="Horikawa D."/>
            <person name="Ishino K."/>
            <person name="Komine S."/>
            <person name="Tomita M."/>
            <person name="Blaxter M."/>
            <person name="Arakawa K."/>
        </authorList>
    </citation>
    <scope>NUCLEOTIDE SEQUENCE [LARGE SCALE GENOMIC DNA]</scope>
    <source>
        <strain evidence="3">Z151</strain>
    </source>
</reference>
<accession>A0A1W0WXW8</accession>
<keyword evidence="1" id="KW-0732">Signal</keyword>
<evidence type="ECO:0000313" key="3">
    <source>
        <dbReference type="Proteomes" id="UP000192578"/>
    </source>
</evidence>
<sequence>MMALTVVFIVVLSIFLIGAQFGSAANTNPTNKCQKDTKCVPSAKCQKDAETIRGNDVCGNDGKAYASSCIACAQNCGRLNTFNWKKGVC</sequence>